<dbReference type="Proteomes" id="UP001313132">
    <property type="component" value="Unassembled WGS sequence"/>
</dbReference>
<keyword evidence="2" id="KW-1185">Reference proteome</keyword>
<reference evidence="1 2" key="1">
    <citation type="submission" date="2024-03" db="EMBL/GenBank/DDBJ databases">
        <title>Analysis of soft rot Pectobacteriaceae population diversity in US potato growing regions between 2016 and 2022.</title>
        <authorList>
            <person name="Ma X."/>
            <person name="Zhang X."/>
            <person name="Stodghill P."/>
            <person name="Rioux R."/>
            <person name="Babler B."/>
            <person name="Shrestha S."/>
            <person name="Babler B."/>
            <person name="Rivedal H."/>
            <person name="Frost K."/>
            <person name="Hao J."/>
            <person name="Secor G."/>
            <person name="Swingle B."/>
        </authorList>
    </citation>
    <scope>NUCLEOTIDE SEQUENCE [LARGE SCALE GENOMIC DNA]</scope>
    <source>
        <strain evidence="1 2">UMSS2</strain>
    </source>
</reference>
<sequence>MISIARLLISQSPAPIIQGGGWLELPDGRRCQPTPRQVYFAPWSQKPYIPARKKCSVRLRILSVWQRLTGAQGEA</sequence>
<organism evidence="1 2">
    <name type="scientific">Pectobacterium versatile</name>
    <dbReference type="NCBI Taxonomy" id="2488639"/>
    <lineage>
        <taxon>Bacteria</taxon>
        <taxon>Pseudomonadati</taxon>
        <taxon>Pseudomonadota</taxon>
        <taxon>Gammaproteobacteria</taxon>
        <taxon>Enterobacterales</taxon>
        <taxon>Pectobacteriaceae</taxon>
        <taxon>Pectobacterium</taxon>
    </lineage>
</organism>
<evidence type="ECO:0000313" key="1">
    <source>
        <dbReference type="EMBL" id="MEI7105131.1"/>
    </source>
</evidence>
<dbReference type="EMBL" id="JBBBON010000037">
    <property type="protein sequence ID" value="MEI7105131.1"/>
    <property type="molecule type" value="Genomic_DNA"/>
</dbReference>
<dbReference type="GeneID" id="61346971"/>
<dbReference type="RefSeq" id="WP_146619662.1">
    <property type="nucleotide sequence ID" value="NZ_JBBBOM010000073.1"/>
</dbReference>
<accession>A0ABU8K410</accession>
<dbReference type="Pfam" id="PF10893">
    <property type="entry name" value="Phage_186_Fil"/>
    <property type="match status" value="1"/>
</dbReference>
<protein>
    <submittedName>
        <fullName evidence="1">Phage filamentation protein Fil family protein</fullName>
    </submittedName>
</protein>
<evidence type="ECO:0000313" key="2">
    <source>
        <dbReference type="Proteomes" id="UP001313132"/>
    </source>
</evidence>
<comment type="caution">
    <text evidence="1">The sequence shown here is derived from an EMBL/GenBank/DDBJ whole genome shotgun (WGS) entry which is preliminary data.</text>
</comment>
<dbReference type="InterPro" id="IPR021221">
    <property type="entry name" value="Fil"/>
</dbReference>
<name>A0ABU8K410_9GAMM</name>
<proteinExistence type="predicted"/>
<gene>
    <name evidence="1" type="ORF">WCT63_22175</name>
</gene>